<feature type="chain" id="PRO_5031037744" evidence="8">
    <location>
        <begin position="22"/>
        <end position="488"/>
    </location>
</feature>
<dbReference type="Gene3D" id="1.20.1600.10">
    <property type="entry name" value="Outer membrane efflux proteins (OEP)"/>
    <property type="match status" value="1"/>
</dbReference>
<dbReference type="Proteomes" id="UP000553948">
    <property type="component" value="Unassembled WGS sequence"/>
</dbReference>
<dbReference type="GO" id="GO:0009279">
    <property type="term" value="C:cell outer membrane"/>
    <property type="evidence" value="ECO:0007669"/>
    <property type="project" value="UniProtKB-SubCell"/>
</dbReference>
<evidence type="ECO:0000256" key="3">
    <source>
        <dbReference type="ARBA" id="ARBA00022448"/>
    </source>
</evidence>
<name>A0A7W2L4S3_PSEPU</name>
<keyword evidence="3" id="KW-0813">Transport</keyword>
<evidence type="ECO:0000256" key="4">
    <source>
        <dbReference type="ARBA" id="ARBA00022452"/>
    </source>
</evidence>
<comment type="caution">
    <text evidence="9">The sequence shown here is derived from an EMBL/GenBank/DDBJ whole genome shotgun (WGS) entry which is preliminary data.</text>
</comment>
<reference evidence="9 10" key="1">
    <citation type="submission" date="2020-07" db="EMBL/GenBank/DDBJ databases">
        <title>Diversity of carbapenemase encoding genes among Pseudomonas putida group clinical isolates in a tertiary Brazilian hospital.</title>
        <authorList>
            <person name="Alberto-Lei F."/>
            <person name="Nodari C.S."/>
            <person name="Streling A.P."/>
            <person name="Paulino J.T."/>
            <person name="Bessa-Neto F.O."/>
            <person name="Cayo R."/>
            <person name="Gales A.C."/>
        </authorList>
    </citation>
    <scope>NUCLEOTIDE SEQUENCE [LARGE SCALE GENOMIC DNA]</scope>
    <source>
        <strain evidence="9 10">12464</strain>
    </source>
</reference>
<evidence type="ECO:0000256" key="2">
    <source>
        <dbReference type="ARBA" id="ARBA00007613"/>
    </source>
</evidence>
<comment type="subcellular location">
    <subcellularLocation>
        <location evidence="1">Cell outer membrane</location>
    </subcellularLocation>
</comment>
<keyword evidence="5" id="KW-0812">Transmembrane</keyword>
<feature type="signal peptide" evidence="8">
    <location>
        <begin position="1"/>
        <end position="21"/>
    </location>
</feature>
<evidence type="ECO:0000256" key="1">
    <source>
        <dbReference type="ARBA" id="ARBA00004442"/>
    </source>
</evidence>
<dbReference type="GO" id="GO:1990281">
    <property type="term" value="C:efflux pump complex"/>
    <property type="evidence" value="ECO:0007669"/>
    <property type="project" value="TreeGrafter"/>
</dbReference>
<protein>
    <submittedName>
        <fullName evidence="9">TolC family outer membrane protein</fullName>
    </submittedName>
</protein>
<dbReference type="GO" id="GO:0015288">
    <property type="term" value="F:porin activity"/>
    <property type="evidence" value="ECO:0007669"/>
    <property type="project" value="TreeGrafter"/>
</dbReference>
<comment type="similarity">
    <text evidence="2">Belongs to the outer membrane factor (OMF) (TC 1.B.17) family.</text>
</comment>
<accession>A0A7W2L4S3</accession>
<dbReference type="PANTHER" id="PTHR30026">
    <property type="entry name" value="OUTER MEMBRANE PROTEIN TOLC"/>
    <property type="match status" value="1"/>
</dbReference>
<evidence type="ECO:0000256" key="8">
    <source>
        <dbReference type="SAM" id="SignalP"/>
    </source>
</evidence>
<gene>
    <name evidence="9" type="ORF">H4C47_22330</name>
</gene>
<dbReference type="InterPro" id="IPR003423">
    <property type="entry name" value="OMP_efflux"/>
</dbReference>
<evidence type="ECO:0000313" key="9">
    <source>
        <dbReference type="EMBL" id="MBA6118454.1"/>
    </source>
</evidence>
<evidence type="ECO:0000256" key="7">
    <source>
        <dbReference type="ARBA" id="ARBA00023237"/>
    </source>
</evidence>
<dbReference type="AlphaFoldDB" id="A0A7W2L4S3"/>
<dbReference type="GO" id="GO:0015562">
    <property type="term" value="F:efflux transmembrane transporter activity"/>
    <property type="evidence" value="ECO:0007669"/>
    <property type="project" value="InterPro"/>
</dbReference>
<proteinExistence type="inferred from homology"/>
<evidence type="ECO:0000256" key="6">
    <source>
        <dbReference type="ARBA" id="ARBA00023136"/>
    </source>
</evidence>
<evidence type="ECO:0000256" key="5">
    <source>
        <dbReference type="ARBA" id="ARBA00022692"/>
    </source>
</evidence>
<dbReference type="NCBIfam" id="TIGR01844">
    <property type="entry name" value="type_I_sec_TolC"/>
    <property type="match status" value="1"/>
</dbReference>
<keyword evidence="7" id="KW-0998">Cell outer membrane</keyword>
<sequence>MIVLRLLPGVLMCMAAWQALAVEPQGTAGEAPRAVSASTYALDLAGLYREARLEDPRVLVAYARARTAAEQQREALGGLLPQVSANANSSRVLRKNELSRDIYNNETYSLSLTQYLYNKPAWERYQKSKSVKDQKGQQAEDTLAEATVDLAKRYFVALAADDELALVQAERRATQLNLDRVSMMFDRQMAKITDKLDMQARVDALAAQEVDARNQVQVSREALAEIVGRPINEPLSRVRNDVALQAPTRPLQSWVTQAIETNPLLKSYRSGAEAANAAVREGKGEHYPQLSLSLSAQQSDQGYDNTQAPRSDSYVATLGVRIPIYSGGSTSARVRGLYNEQLAAEEQMEGIRRQVVKETTTAYLTAQSSVEKIRANRNALSSAQKSSVAAQKAFAFGVVNAVDVLTSVQNEFKARRDLLKSQYDFITNLFLLNRWAGELNQESVDNVNVWLSPVPETSLPGGDVARLDTGAAAQPIGGKSPTGNTALN</sequence>
<keyword evidence="4" id="KW-1134">Transmembrane beta strand</keyword>
<dbReference type="PANTHER" id="PTHR30026:SF20">
    <property type="entry name" value="OUTER MEMBRANE PROTEIN TOLC"/>
    <property type="match status" value="1"/>
</dbReference>
<keyword evidence="8" id="KW-0732">Signal</keyword>
<dbReference type="InterPro" id="IPR010130">
    <property type="entry name" value="T1SS_OMP_TolC"/>
</dbReference>
<organism evidence="9 10">
    <name type="scientific">Pseudomonas putida</name>
    <name type="common">Arthrobacter siderocapsulatus</name>
    <dbReference type="NCBI Taxonomy" id="303"/>
    <lineage>
        <taxon>Bacteria</taxon>
        <taxon>Pseudomonadati</taxon>
        <taxon>Pseudomonadota</taxon>
        <taxon>Gammaproteobacteria</taxon>
        <taxon>Pseudomonadales</taxon>
        <taxon>Pseudomonadaceae</taxon>
        <taxon>Pseudomonas</taxon>
    </lineage>
</organism>
<evidence type="ECO:0000313" key="10">
    <source>
        <dbReference type="Proteomes" id="UP000553948"/>
    </source>
</evidence>
<keyword evidence="6" id="KW-0472">Membrane</keyword>
<dbReference type="RefSeq" id="WP_176512762.1">
    <property type="nucleotide sequence ID" value="NZ_CP060529.1"/>
</dbReference>
<dbReference type="Pfam" id="PF02321">
    <property type="entry name" value="OEP"/>
    <property type="match status" value="2"/>
</dbReference>
<dbReference type="InterPro" id="IPR051906">
    <property type="entry name" value="TolC-like"/>
</dbReference>
<dbReference type="SUPFAM" id="SSF56954">
    <property type="entry name" value="Outer membrane efflux proteins (OEP)"/>
    <property type="match status" value="1"/>
</dbReference>
<dbReference type="EMBL" id="JACGDG010000022">
    <property type="protein sequence ID" value="MBA6118454.1"/>
    <property type="molecule type" value="Genomic_DNA"/>
</dbReference>